<keyword evidence="4" id="KW-1185">Reference proteome</keyword>
<comment type="caution">
    <text evidence="3">The sequence shown here is derived from an EMBL/GenBank/DDBJ whole genome shotgun (WGS) entry which is preliminary data.</text>
</comment>
<feature type="coiled-coil region" evidence="1">
    <location>
        <begin position="203"/>
        <end position="230"/>
    </location>
</feature>
<sequence>MVKTRSMVVEERIVSEVQRLLLKYFSNLFLEMAILTPVPPTYQGLSGEEAVVDEEDFYYKWRFYVFVLTGEERWASLRTLAERQGILRLSPLHLYQLYGGGGYRRGGGGSGGGGGKLIEGLDIRSRELEYAHYFYESFFRVFLRNLSEREMVVGLIAEVEIDFEYMRIGRTCDDNIIWVKGNYLQRDDEELLDLRFRFVKQSVKSIVERKESLLDEVAEEETELELFLGELGLSRKMGVESRSKKVGKVQSTRSMESVDEGTRQTSGDEVRAKTPGSGNSAQANLTTSKIAHKFLKRRIKMVLPTSSTTVSSEVAQGKRIKVTRLVKGIWLGIEEQESELKKAKSKLKINLARAKTDTLKEVKQLKVAYAVVIGQLQVEAKTNLDETAEERDRQSYHLMLKGYSQEEVELDASRVREDHAFISNREFVKQFDRMKEANENREDQYVKVYFRLEKLNQVVSDLTRQVEEKDFRIKKGLEDLFEAIEHAENLQRLVDALAVKDARLKAERDHAIVRAKKAEAGEHSGESRTVIKRGNEDLRECQHKLDVALIREKILEGELRAKDSLVRRKDEPLKDQPAREEFNAELGILRAQDTYASIKVRHERLKARFAKAVPDVARSDLLKVIIAYFVEEVKRLDSE</sequence>
<accession>A0A7J7LJC5</accession>
<gene>
    <name evidence="3" type="ORF">GIB67_015128</name>
</gene>
<evidence type="ECO:0000256" key="2">
    <source>
        <dbReference type="SAM" id="MobiDB-lite"/>
    </source>
</evidence>
<dbReference type="AlphaFoldDB" id="A0A7J7LJC5"/>
<organism evidence="3 4">
    <name type="scientific">Kingdonia uniflora</name>
    <dbReference type="NCBI Taxonomy" id="39325"/>
    <lineage>
        <taxon>Eukaryota</taxon>
        <taxon>Viridiplantae</taxon>
        <taxon>Streptophyta</taxon>
        <taxon>Embryophyta</taxon>
        <taxon>Tracheophyta</taxon>
        <taxon>Spermatophyta</taxon>
        <taxon>Magnoliopsida</taxon>
        <taxon>Ranunculales</taxon>
        <taxon>Circaeasteraceae</taxon>
        <taxon>Kingdonia</taxon>
    </lineage>
</organism>
<feature type="compositionally biased region" description="Basic and acidic residues" evidence="2">
    <location>
        <begin position="260"/>
        <end position="272"/>
    </location>
</feature>
<protein>
    <submittedName>
        <fullName evidence="3">Uncharacterized protein</fullName>
    </submittedName>
</protein>
<feature type="region of interest" description="Disordered" evidence="2">
    <location>
        <begin position="244"/>
        <end position="282"/>
    </location>
</feature>
<keyword evidence="1" id="KW-0175">Coiled coil</keyword>
<dbReference type="EMBL" id="JACGCM010002249">
    <property type="protein sequence ID" value="KAF6142642.1"/>
    <property type="molecule type" value="Genomic_DNA"/>
</dbReference>
<evidence type="ECO:0000313" key="3">
    <source>
        <dbReference type="EMBL" id="KAF6142642.1"/>
    </source>
</evidence>
<evidence type="ECO:0000256" key="1">
    <source>
        <dbReference type="SAM" id="Coils"/>
    </source>
</evidence>
<name>A0A7J7LJC5_9MAGN</name>
<dbReference type="Proteomes" id="UP000541444">
    <property type="component" value="Unassembled WGS sequence"/>
</dbReference>
<proteinExistence type="predicted"/>
<evidence type="ECO:0000313" key="4">
    <source>
        <dbReference type="Proteomes" id="UP000541444"/>
    </source>
</evidence>
<feature type="coiled-coil region" evidence="1">
    <location>
        <begin position="452"/>
        <end position="507"/>
    </location>
</feature>
<reference evidence="3 4" key="1">
    <citation type="journal article" date="2020" name="IScience">
        <title>Genome Sequencing of the Endangered Kingdonia uniflora (Circaeasteraceae, Ranunculales) Reveals Potential Mechanisms of Evolutionary Specialization.</title>
        <authorList>
            <person name="Sun Y."/>
            <person name="Deng T."/>
            <person name="Zhang A."/>
            <person name="Moore M.J."/>
            <person name="Landis J.B."/>
            <person name="Lin N."/>
            <person name="Zhang H."/>
            <person name="Zhang X."/>
            <person name="Huang J."/>
            <person name="Zhang X."/>
            <person name="Sun H."/>
            <person name="Wang H."/>
        </authorList>
    </citation>
    <scope>NUCLEOTIDE SEQUENCE [LARGE SCALE GENOMIC DNA]</scope>
    <source>
        <strain evidence="3">TB1705</strain>
        <tissue evidence="3">Leaf</tissue>
    </source>
</reference>